<evidence type="ECO:0000313" key="7">
    <source>
        <dbReference type="Proteomes" id="UP000283426"/>
    </source>
</evidence>
<dbReference type="Gene3D" id="2.40.128.410">
    <property type="match status" value="1"/>
</dbReference>
<dbReference type="GeneID" id="61275054"/>
<dbReference type="RefSeq" id="WP_013612046.1">
    <property type="nucleotide sequence ID" value="NZ_BAABYK010000001.1"/>
</dbReference>
<reference evidence="7 8" key="1">
    <citation type="submission" date="2018-08" db="EMBL/GenBank/DDBJ databases">
        <title>A genome reference for cultivated species of the human gut microbiota.</title>
        <authorList>
            <person name="Zou Y."/>
            <person name="Xue W."/>
            <person name="Luo G."/>
        </authorList>
    </citation>
    <scope>NUCLEOTIDE SEQUENCE [LARGE SCALE GENOMIC DNA]</scope>
    <source>
        <strain evidence="5 7">AF14-6AC</strain>
        <strain evidence="4 8">AF16-14</strain>
        <strain evidence="6 9">OF03-11</strain>
    </source>
</reference>
<evidence type="ECO:0000313" key="3">
    <source>
        <dbReference type="EMBL" id="MDB9223289.1"/>
    </source>
</evidence>
<dbReference type="Pfam" id="PF14059">
    <property type="entry name" value="DUF4251"/>
    <property type="match status" value="1"/>
</dbReference>
<comment type="caution">
    <text evidence="6">The sequence shown here is derived from an EMBL/GenBank/DDBJ whole genome shotgun (WGS) entry which is preliminary data.</text>
</comment>
<dbReference type="AlphaFoldDB" id="A0A1Y3YLN8"/>
<dbReference type="EMBL" id="JAQMRD010000011">
    <property type="protein sequence ID" value="MDB9223289.1"/>
    <property type="molecule type" value="Genomic_DNA"/>
</dbReference>
<evidence type="ECO:0000313" key="5">
    <source>
        <dbReference type="EMBL" id="RGV23016.1"/>
    </source>
</evidence>
<accession>A0A1Y3YLN8</accession>
<evidence type="ECO:0000313" key="2">
    <source>
        <dbReference type="EMBL" id="MCG4961958.1"/>
    </source>
</evidence>
<dbReference type="Proteomes" id="UP001212263">
    <property type="component" value="Unassembled WGS sequence"/>
</dbReference>
<dbReference type="InterPro" id="IPR025347">
    <property type="entry name" value="DUF4251"/>
</dbReference>
<dbReference type="Proteomes" id="UP000284243">
    <property type="component" value="Unassembled WGS sequence"/>
</dbReference>
<organism evidence="6 9">
    <name type="scientific">Odoribacter splanchnicus</name>
    <dbReference type="NCBI Taxonomy" id="28118"/>
    <lineage>
        <taxon>Bacteria</taxon>
        <taxon>Pseudomonadati</taxon>
        <taxon>Bacteroidota</taxon>
        <taxon>Bacteroidia</taxon>
        <taxon>Bacteroidales</taxon>
        <taxon>Odoribacteraceae</taxon>
        <taxon>Odoribacter</taxon>
    </lineage>
</organism>
<gene>
    <name evidence="5" type="ORF">DWW24_13515</name>
    <name evidence="4" type="ORF">DWW57_16950</name>
    <name evidence="6" type="ORF">DXA53_12085</name>
    <name evidence="2" type="ORF">L0P03_19255</name>
    <name evidence="3" type="ORF">PN645_09780</name>
</gene>
<dbReference type="Proteomes" id="UP000284434">
    <property type="component" value="Unassembled WGS sequence"/>
</dbReference>
<sequence length="202" mass="22031">MKRVLFLLLVSVFMLPAFHSEAQVQGTQTPTHYQELTKQQQRQVKRDLRKKAREVANQQAFNAAVDALKDRNWVLMASTLYGPRGSAIPVSDNTNFIQFKGNTVYVQLAFNGIAGPNGLGGITVQGTPSQITTNTDKHGNITYSFYVNGIALTAQVVVNLSAGSNYANATVYPMMNGNNLTFSGTLVPTSQSGIFRSGFISY</sequence>
<keyword evidence="1" id="KW-0732">Signal</keyword>
<reference evidence="2" key="2">
    <citation type="submission" date="2022-01" db="EMBL/GenBank/DDBJ databases">
        <title>Collection of gut derived symbiotic bacterial strains cultured from healthy donors.</title>
        <authorList>
            <person name="Lin H."/>
            <person name="Kohout C."/>
            <person name="Waligurski E."/>
            <person name="Pamer E.G."/>
        </authorList>
    </citation>
    <scope>NUCLEOTIDE SEQUENCE</scope>
    <source>
        <strain evidence="2">DFI.1.149</strain>
    </source>
</reference>
<evidence type="ECO:0000313" key="9">
    <source>
        <dbReference type="Proteomes" id="UP000284434"/>
    </source>
</evidence>
<dbReference type="EMBL" id="QRYC01000035">
    <property type="protein sequence ID" value="RGU54247.1"/>
    <property type="molecule type" value="Genomic_DNA"/>
</dbReference>
<proteinExistence type="predicted"/>
<protein>
    <submittedName>
        <fullName evidence="6">DUF4251 domain-containing protein</fullName>
    </submittedName>
</protein>
<reference evidence="3" key="3">
    <citation type="submission" date="2023-01" db="EMBL/GenBank/DDBJ databases">
        <title>Human gut microbiome strain richness.</title>
        <authorList>
            <person name="Chen-Liaw A."/>
        </authorList>
    </citation>
    <scope>NUCLEOTIDE SEQUENCE</scope>
    <source>
        <strain evidence="3">RTP21484st1_B7_RTP21484_190118</strain>
    </source>
</reference>
<dbReference type="EMBL" id="QRYW01000029">
    <property type="protein sequence ID" value="RGV23016.1"/>
    <property type="molecule type" value="Genomic_DNA"/>
</dbReference>
<feature type="signal peptide" evidence="1">
    <location>
        <begin position="1"/>
        <end position="22"/>
    </location>
</feature>
<evidence type="ECO:0000256" key="1">
    <source>
        <dbReference type="SAM" id="SignalP"/>
    </source>
</evidence>
<evidence type="ECO:0000313" key="6">
    <source>
        <dbReference type="EMBL" id="RGY05511.1"/>
    </source>
</evidence>
<dbReference type="Proteomes" id="UP001199750">
    <property type="component" value="Unassembled WGS sequence"/>
</dbReference>
<dbReference type="OMA" id="RGNINCN"/>
<evidence type="ECO:0000313" key="4">
    <source>
        <dbReference type="EMBL" id="RGU54247.1"/>
    </source>
</evidence>
<name>A0A1Y3YLN8_9BACT</name>
<feature type="chain" id="PRO_5042691636" evidence="1">
    <location>
        <begin position="23"/>
        <end position="202"/>
    </location>
</feature>
<dbReference type="EMBL" id="JAKNDN010000051">
    <property type="protein sequence ID" value="MCG4961958.1"/>
    <property type="molecule type" value="Genomic_DNA"/>
</dbReference>
<dbReference type="EMBL" id="QSCO01000017">
    <property type="protein sequence ID" value="RGY05511.1"/>
    <property type="molecule type" value="Genomic_DNA"/>
</dbReference>
<evidence type="ECO:0000313" key="8">
    <source>
        <dbReference type="Proteomes" id="UP000284243"/>
    </source>
</evidence>
<dbReference type="Proteomes" id="UP000283426">
    <property type="component" value="Unassembled WGS sequence"/>
</dbReference>